<name>A0ABS2PWN2_9BACL</name>
<evidence type="ECO:0000313" key="2">
    <source>
        <dbReference type="Proteomes" id="UP000808914"/>
    </source>
</evidence>
<dbReference type="GO" id="GO:0000428">
    <property type="term" value="C:DNA-directed RNA polymerase complex"/>
    <property type="evidence" value="ECO:0007669"/>
    <property type="project" value="UniProtKB-KW"/>
</dbReference>
<protein>
    <submittedName>
        <fullName evidence="1">DNA-directed RNA polymerase specialized sigma subunit</fullName>
    </submittedName>
</protein>
<gene>
    <name evidence="1" type="ORF">JOD45_000666</name>
</gene>
<evidence type="ECO:0000313" key="1">
    <source>
        <dbReference type="EMBL" id="MBM7644473.1"/>
    </source>
</evidence>
<keyword evidence="1" id="KW-0804">Transcription</keyword>
<dbReference type="Proteomes" id="UP000808914">
    <property type="component" value="Unassembled WGS sequence"/>
</dbReference>
<keyword evidence="1" id="KW-0240">DNA-directed RNA polymerase</keyword>
<sequence length="40" mass="4538">MTDPNEKQLLEGLIESGYTDEEICAALGLSEEEYYNILNE</sequence>
<organism evidence="1 2">
    <name type="scientific">Scopulibacillus daqui</name>
    <dbReference type="NCBI Taxonomy" id="1469162"/>
    <lineage>
        <taxon>Bacteria</taxon>
        <taxon>Bacillati</taxon>
        <taxon>Bacillota</taxon>
        <taxon>Bacilli</taxon>
        <taxon>Bacillales</taxon>
        <taxon>Sporolactobacillaceae</taxon>
        <taxon>Scopulibacillus</taxon>
    </lineage>
</organism>
<dbReference type="RefSeq" id="WP_380898375.1">
    <property type="nucleotide sequence ID" value="NZ_JBHLTV010000035.1"/>
</dbReference>
<comment type="caution">
    <text evidence="1">The sequence shown here is derived from an EMBL/GenBank/DDBJ whole genome shotgun (WGS) entry which is preliminary data.</text>
</comment>
<keyword evidence="2" id="KW-1185">Reference proteome</keyword>
<proteinExistence type="predicted"/>
<dbReference type="EMBL" id="JAFBER010000002">
    <property type="protein sequence ID" value="MBM7644473.1"/>
    <property type="molecule type" value="Genomic_DNA"/>
</dbReference>
<reference evidence="1 2" key="1">
    <citation type="submission" date="2021-01" db="EMBL/GenBank/DDBJ databases">
        <title>Genomic Encyclopedia of Type Strains, Phase IV (KMG-IV): sequencing the most valuable type-strain genomes for metagenomic binning, comparative biology and taxonomic classification.</title>
        <authorList>
            <person name="Goeker M."/>
        </authorList>
    </citation>
    <scope>NUCLEOTIDE SEQUENCE [LARGE SCALE GENOMIC DNA]</scope>
    <source>
        <strain evidence="1 2">DSM 28236</strain>
    </source>
</reference>
<accession>A0ABS2PWN2</accession>